<keyword evidence="3" id="KW-1185">Reference proteome</keyword>
<dbReference type="AlphaFoldDB" id="A0A814NVJ5"/>
<organism evidence="1 3">
    <name type="scientific">Didymodactylos carnosus</name>
    <dbReference type="NCBI Taxonomy" id="1234261"/>
    <lineage>
        <taxon>Eukaryota</taxon>
        <taxon>Metazoa</taxon>
        <taxon>Spiralia</taxon>
        <taxon>Gnathifera</taxon>
        <taxon>Rotifera</taxon>
        <taxon>Eurotatoria</taxon>
        <taxon>Bdelloidea</taxon>
        <taxon>Philodinida</taxon>
        <taxon>Philodinidae</taxon>
        <taxon>Didymodactylos</taxon>
    </lineage>
</organism>
<protein>
    <submittedName>
        <fullName evidence="1">Uncharacterized protein</fullName>
    </submittedName>
</protein>
<gene>
    <name evidence="1" type="ORF">GPM918_LOCUS18527</name>
    <name evidence="2" type="ORF">SRO942_LOCUS18524</name>
</gene>
<proteinExistence type="predicted"/>
<dbReference type="EMBL" id="CAJNOQ010005371">
    <property type="protein sequence ID" value="CAF1096410.1"/>
    <property type="molecule type" value="Genomic_DNA"/>
</dbReference>
<name>A0A814NVJ5_9BILA</name>
<dbReference type="EMBL" id="CAJOBC010005371">
    <property type="protein sequence ID" value="CAF3861684.1"/>
    <property type="molecule type" value="Genomic_DNA"/>
</dbReference>
<evidence type="ECO:0000313" key="2">
    <source>
        <dbReference type="EMBL" id="CAF3861684.1"/>
    </source>
</evidence>
<dbReference type="Proteomes" id="UP000663829">
    <property type="component" value="Unassembled WGS sequence"/>
</dbReference>
<evidence type="ECO:0000313" key="1">
    <source>
        <dbReference type="EMBL" id="CAF1096410.1"/>
    </source>
</evidence>
<comment type="caution">
    <text evidence="1">The sequence shown here is derived from an EMBL/GenBank/DDBJ whole genome shotgun (WGS) entry which is preliminary data.</text>
</comment>
<reference evidence="1" key="1">
    <citation type="submission" date="2021-02" db="EMBL/GenBank/DDBJ databases">
        <authorList>
            <person name="Nowell W R."/>
        </authorList>
    </citation>
    <scope>NUCLEOTIDE SEQUENCE</scope>
</reference>
<dbReference type="Proteomes" id="UP000681722">
    <property type="component" value="Unassembled WGS sequence"/>
</dbReference>
<evidence type="ECO:0000313" key="3">
    <source>
        <dbReference type="Proteomes" id="UP000663829"/>
    </source>
</evidence>
<sequence length="997" mass="115771">MGVRKKLKEKIFVPNSNESPTDFAEPLLHVTETGNDGDESAIFLDKVYASLNEFNEQHRRLDKNKSYETDIRMMGGYAVDNIENKRFVVCLDVYFYLYRKIDEYASSNRITTLLNESDKFKKTLLVHVYQTFTSTGGLTPNLTTKNADIIPEIIARLITGPGHNIIVNYLSFSSAFEEFSFDIPTFIHLMTLSGRSSSLSNIFHYAEKLGYLSKTEFYEQYLELFARDAHKTKDTSNDKFNDLMKSALNKLPTFYEQCRAKFIPILETIFYSYVEMLPNATIPHLDLINLPHIDYFIQYNNSNLSQPQLKYQIQTTTIHGFVLQAHSTEMPKYLVPEDGTSLTFQPIIAWLKIYEVANMDFLLISLKEIEENDMELVFVKNLVKSLLVKLIPLSSHLQRLCRLLSCSTSFIITNQDAINLNRNAQEFIKKIKQSSSANTFDVGEKSIGEKLIKISGRQLIQWSLACENHPCDIQILHTSSTAINNYHRNILFRQQDVPINSYILKGEYETQRGGNFIFLVDNHSGYIPRKLYIFKNCFDELYNEPRQVTTKDVASLLSKDVFKFIDKLLIGDVSLTEMLNLKTTFSNDSIDIKYEVTKLYLSQGSDAKNLKRQIEKICEWLQIYQYFSFISTIIDCIKSFEIIDDNNQSITQLEIVSNIEDKRLKHISESNETSKIIFNGLDNRHLQLIKVTLECSSVIKTFKRAALYSPKGRLRFRELRDNLTTQFQLQEKFNLILNALIVTYAVREPFVVNAMDVKEFFKRLLNLYNIDESINQLQIVNENIQLVTLWLATDEISTLDNALITMGRLYKNGKVDIHLKHLIDEKSYFELNYYIEKMRNITTLHELENNNARLSSQEANQSVMRRHSSNEMEKIHFTMSQSDIIDHKRQLTFCNVDLKNISHKKLMLNEQLEILKIIENSFSVLIRLESVGHPHYQMKIMSYDISDKNGDLSSIMQKENEQQQLNTTDINQLQTCLKVWIDNVRSQLKTLEITLNN</sequence>
<accession>A0A814NVJ5</accession>